<dbReference type="PATRIC" id="fig|458.5.peg.2674"/>
<dbReference type="Pfam" id="PF12146">
    <property type="entry name" value="Hydrolase_4"/>
    <property type="match status" value="1"/>
</dbReference>
<sequence length="266" mass="30192">MKQFLWALAFVFTLVMLLLYFLQRHLMYFPAKEMPSRQHFHAQSMQDVKLITSDGLQLNSWYKKAATGKPTILYLHGNAGHIGFRMPLVTGFLNAGYGVLLLEYRGYGGNAGSPGEAGLYLDGEAAMTFLLNEGVTSERVILYGESLGSGVATKLAEQYRVCAVILQSPYTSMTAVARFHYPWILLSPWDKFDSLSRIEHIGAPLLILHGRLDRIVPFEQAEVLYKKAKEPKKLIEFADKDHNNLWDKDFFVQLMQFIHSHCPKSD</sequence>
<evidence type="ECO:0000313" key="3">
    <source>
        <dbReference type="EMBL" id="KTD45771.1"/>
    </source>
</evidence>
<evidence type="ECO:0000259" key="2">
    <source>
        <dbReference type="Pfam" id="PF12146"/>
    </source>
</evidence>
<name>A0A0W0XMI3_9GAMM</name>
<gene>
    <name evidence="3" type="primary">mhpC_2</name>
    <name evidence="3" type="ORF">Lrub_2568</name>
</gene>
<dbReference type="GO" id="GO:0016787">
    <property type="term" value="F:hydrolase activity"/>
    <property type="evidence" value="ECO:0007669"/>
    <property type="project" value="UniProtKB-KW"/>
</dbReference>
<dbReference type="EMBL" id="LNYT01000022">
    <property type="protein sequence ID" value="KTD45771.1"/>
    <property type="molecule type" value="Genomic_DNA"/>
</dbReference>
<dbReference type="Gene3D" id="3.40.50.1820">
    <property type="entry name" value="alpha/beta hydrolase"/>
    <property type="match status" value="1"/>
</dbReference>
<feature type="domain" description="Serine aminopeptidase S33" evidence="2">
    <location>
        <begin position="69"/>
        <end position="175"/>
    </location>
</feature>
<dbReference type="InterPro" id="IPR022742">
    <property type="entry name" value="Hydrolase_4"/>
</dbReference>
<dbReference type="InterPro" id="IPR029058">
    <property type="entry name" value="AB_hydrolase_fold"/>
</dbReference>
<dbReference type="EC" id="3.7.1.14" evidence="3"/>
<comment type="caution">
    <text evidence="3">The sequence shown here is derived from an EMBL/GenBank/DDBJ whole genome shotgun (WGS) entry which is preliminary data.</text>
</comment>
<protein>
    <submittedName>
        <fullName evidence="3">2-hydroxy-6-oxononadienedioate/2-hydroxy-6-oxononatrienedioate hydrolase</fullName>
        <ecNumber evidence="3">3.7.1.14</ecNumber>
    </submittedName>
</protein>
<evidence type="ECO:0000256" key="1">
    <source>
        <dbReference type="SAM" id="Phobius"/>
    </source>
</evidence>
<evidence type="ECO:0000313" key="4">
    <source>
        <dbReference type="Proteomes" id="UP000054608"/>
    </source>
</evidence>
<organism evidence="3 4">
    <name type="scientific">Legionella rubrilucens</name>
    <dbReference type="NCBI Taxonomy" id="458"/>
    <lineage>
        <taxon>Bacteria</taxon>
        <taxon>Pseudomonadati</taxon>
        <taxon>Pseudomonadota</taxon>
        <taxon>Gammaproteobacteria</taxon>
        <taxon>Legionellales</taxon>
        <taxon>Legionellaceae</taxon>
        <taxon>Legionella</taxon>
    </lineage>
</organism>
<feature type="transmembrane region" description="Helical" evidence="1">
    <location>
        <begin position="6"/>
        <end position="22"/>
    </location>
</feature>
<dbReference type="PANTHER" id="PTHR12277:SF81">
    <property type="entry name" value="PROTEIN ABHD13"/>
    <property type="match status" value="1"/>
</dbReference>
<keyword evidence="3" id="KW-0378">Hydrolase</keyword>
<proteinExistence type="predicted"/>
<keyword evidence="1" id="KW-1133">Transmembrane helix</keyword>
<dbReference type="STRING" id="458.Lrub_2568"/>
<dbReference type="AlphaFoldDB" id="A0A0W0XMI3"/>
<dbReference type="SUPFAM" id="SSF53474">
    <property type="entry name" value="alpha/beta-Hydrolases"/>
    <property type="match status" value="1"/>
</dbReference>
<dbReference type="PANTHER" id="PTHR12277">
    <property type="entry name" value="ALPHA/BETA HYDROLASE DOMAIN-CONTAINING PROTEIN"/>
    <property type="match status" value="1"/>
</dbReference>
<reference evidence="3 4" key="1">
    <citation type="submission" date="2015-11" db="EMBL/GenBank/DDBJ databases">
        <title>Genomic analysis of 38 Legionella species identifies large and diverse effector repertoires.</title>
        <authorList>
            <person name="Burstein D."/>
            <person name="Amaro F."/>
            <person name="Zusman T."/>
            <person name="Lifshitz Z."/>
            <person name="Cohen O."/>
            <person name="Gilbert J.A."/>
            <person name="Pupko T."/>
            <person name="Shuman H.A."/>
            <person name="Segal G."/>
        </authorList>
    </citation>
    <scope>NUCLEOTIDE SEQUENCE [LARGE SCALE GENOMIC DNA]</scope>
    <source>
        <strain evidence="3 4">WA-270A-C2</strain>
    </source>
</reference>
<accession>A0A0W0XMI3</accession>
<keyword evidence="4" id="KW-1185">Reference proteome</keyword>
<keyword evidence="1" id="KW-0812">Transmembrane</keyword>
<keyword evidence="1" id="KW-0472">Membrane</keyword>
<dbReference type="Proteomes" id="UP000054608">
    <property type="component" value="Unassembled WGS sequence"/>
</dbReference>